<dbReference type="Proteomes" id="UP000251213">
    <property type="component" value="Unassembled WGS sequence"/>
</dbReference>
<reference evidence="9 10" key="2">
    <citation type="submission" date="2018-06" db="EMBL/GenBank/DDBJ databases">
        <authorList>
            <person name="Zhirakovskaya E."/>
        </authorList>
    </citation>
    <scope>NUCLEOTIDE SEQUENCE [LARGE SCALE GENOMIC DNA]</scope>
    <source>
        <strain evidence="9 10">FBKL4.011</strain>
    </source>
</reference>
<dbReference type="OrthoDB" id="5421057at2"/>
<dbReference type="PANTHER" id="PTHR33602">
    <property type="entry name" value="REGULATORY PROTEIN RECX FAMILY PROTEIN"/>
    <property type="match status" value="1"/>
</dbReference>
<organism evidence="9 10">
    <name type="scientific">Thermoflavimicrobium daqui</name>
    <dbReference type="NCBI Taxonomy" id="2137476"/>
    <lineage>
        <taxon>Bacteria</taxon>
        <taxon>Bacillati</taxon>
        <taxon>Bacillota</taxon>
        <taxon>Bacilli</taxon>
        <taxon>Bacillales</taxon>
        <taxon>Thermoactinomycetaceae</taxon>
        <taxon>Thermoflavimicrobium</taxon>
    </lineage>
</organism>
<comment type="similarity">
    <text evidence="2 5">Belongs to the RecX family.</text>
</comment>
<accession>A0A364K7Y2</accession>
<dbReference type="InterPro" id="IPR053926">
    <property type="entry name" value="RecX_HTH_1st"/>
</dbReference>
<keyword evidence="10" id="KW-1185">Reference proteome</keyword>
<dbReference type="Pfam" id="PF21982">
    <property type="entry name" value="RecX_HTH1"/>
    <property type="match status" value="1"/>
</dbReference>
<feature type="domain" description="RecX second three-helical" evidence="6">
    <location>
        <begin position="110"/>
        <end position="151"/>
    </location>
</feature>
<evidence type="ECO:0000313" key="9">
    <source>
        <dbReference type="EMBL" id="RAL26397.1"/>
    </source>
</evidence>
<comment type="function">
    <text evidence="5">Modulates RecA activity.</text>
</comment>
<dbReference type="HAMAP" id="MF_01114">
    <property type="entry name" value="RecX"/>
    <property type="match status" value="1"/>
</dbReference>
<dbReference type="AlphaFoldDB" id="A0A364K7Y2"/>
<dbReference type="InterPro" id="IPR036388">
    <property type="entry name" value="WH-like_DNA-bd_sf"/>
</dbReference>
<sequence length="217" mass="26062">METDHITQIEKKSSITKRYHIYVSGEFLLSIHEDVLVKYGLYKGMPIDKEQIQELLEAEEYNQVRQSALRYLSYKPRTVQELRQHLAKKEYREGYVKKVIVEMQKLGYLDDKQYAQAWIEERKHRKGYGSLRLKNELKRKGIAPEWIDEAISQMDDNQERQLAMEVAQRRYLRIHHESWPKIERKLGQFLQYRGFSIEVVYATLQKIRSMHLGEEID</sequence>
<evidence type="ECO:0000256" key="1">
    <source>
        <dbReference type="ARBA" id="ARBA00004496"/>
    </source>
</evidence>
<dbReference type="RefSeq" id="WP_113658082.1">
    <property type="nucleotide sequence ID" value="NZ_KZ845664.1"/>
</dbReference>
<dbReference type="PANTHER" id="PTHR33602:SF1">
    <property type="entry name" value="REGULATORY PROTEIN RECX FAMILY PROTEIN"/>
    <property type="match status" value="1"/>
</dbReference>
<evidence type="ECO:0000259" key="8">
    <source>
        <dbReference type="Pfam" id="PF21982"/>
    </source>
</evidence>
<evidence type="ECO:0000256" key="4">
    <source>
        <dbReference type="ARBA" id="ARBA00022490"/>
    </source>
</evidence>
<dbReference type="InterPro" id="IPR053924">
    <property type="entry name" value="RecX_HTH_2nd"/>
</dbReference>
<dbReference type="InterPro" id="IPR053925">
    <property type="entry name" value="RecX_HTH_3rd"/>
</dbReference>
<dbReference type="GO" id="GO:0005737">
    <property type="term" value="C:cytoplasm"/>
    <property type="evidence" value="ECO:0007669"/>
    <property type="project" value="UniProtKB-SubCell"/>
</dbReference>
<feature type="domain" description="RecX third three-helical" evidence="7">
    <location>
        <begin position="159"/>
        <end position="202"/>
    </location>
</feature>
<keyword evidence="4 5" id="KW-0963">Cytoplasm</keyword>
<evidence type="ECO:0000256" key="2">
    <source>
        <dbReference type="ARBA" id="ARBA00009695"/>
    </source>
</evidence>
<protein>
    <recommendedName>
        <fullName evidence="3 5">Regulatory protein RecX</fullName>
    </recommendedName>
</protein>
<comment type="caution">
    <text evidence="9">The sequence shown here is derived from an EMBL/GenBank/DDBJ whole genome shotgun (WGS) entry which is preliminary data.</text>
</comment>
<reference evidence="9 10" key="1">
    <citation type="submission" date="2018-06" db="EMBL/GenBank/DDBJ databases">
        <title>Thermoflavimicrobium daqus sp. nov., a thermophilic microbe isolated from Moutai-flavour Daqu.</title>
        <authorList>
            <person name="Wang X."/>
            <person name="Zhou H."/>
        </authorList>
    </citation>
    <scope>NUCLEOTIDE SEQUENCE [LARGE SCALE GENOMIC DNA]</scope>
    <source>
        <strain evidence="9 10">FBKL4.011</strain>
    </source>
</reference>
<dbReference type="Gene3D" id="1.10.10.10">
    <property type="entry name" value="Winged helix-like DNA-binding domain superfamily/Winged helix DNA-binding domain"/>
    <property type="match status" value="3"/>
</dbReference>
<evidence type="ECO:0000313" key="10">
    <source>
        <dbReference type="Proteomes" id="UP000251213"/>
    </source>
</evidence>
<dbReference type="Pfam" id="PF02631">
    <property type="entry name" value="RecX_HTH2"/>
    <property type="match status" value="1"/>
</dbReference>
<evidence type="ECO:0000256" key="3">
    <source>
        <dbReference type="ARBA" id="ARBA00018111"/>
    </source>
</evidence>
<feature type="domain" description="RecX first three-helical" evidence="8">
    <location>
        <begin position="65"/>
        <end position="100"/>
    </location>
</feature>
<comment type="subcellular location">
    <subcellularLocation>
        <location evidence="1 5">Cytoplasm</location>
    </subcellularLocation>
</comment>
<evidence type="ECO:0000256" key="5">
    <source>
        <dbReference type="HAMAP-Rule" id="MF_01114"/>
    </source>
</evidence>
<evidence type="ECO:0000259" key="6">
    <source>
        <dbReference type="Pfam" id="PF02631"/>
    </source>
</evidence>
<dbReference type="InterPro" id="IPR003783">
    <property type="entry name" value="Regulatory_RecX"/>
</dbReference>
<dbReference type="GO" id="GO:0006282">
    <property type="term" value="P:regulation of DNA repair"/>
    <property type="evidence" value="ECO:0007669"/>
    <property type="project" value="UniProtKB-UniRule"/>
</dbReference>
<dbReference type="EMBL" id="QJKK01000002">
    <property type="protein sequence ID" value="RAL26397.1"/>
    <property type="molecule type" value="Genomic_DNA"/>
</dbReference>
<gene>
    <name evidence="5" type="primary">recX</name>
    <name evidence="9" type="ORF">DL897_05240</name>
</gene>
<proteinExistence type="inferred from homology"/>
<dbReference type="Pfam" id="PF21981">
    <property type="entry name" value="RecX_HTH3"/>
    <property type="match status" value="1"/>
</dbReference>
<name>A0A364K7Y2_9BACL</name>
<evidence type="ECO:0000259" key="7">
    <source>
        <dbReference type="Pfam" id="PF21981"/>
    </source>
</evidence>